<keyword evidence="3" id="KW-1185">Reference proteome</keyword>
<dbReference type="SUPFAM" id="SSF54427">
    <property type="entry name" value="NTF2-like"/>
    <property type="match status" value="1"/>
</dbReference>
<reference evidence="2 3" key="1">
    <citation type="submission" date="2024-06" db="EMBL/GenBank/DDBJ databases">
        <title>The Natural Products Discovery Center: Release of the First 8490 Sequenced Strains for Exploring Actinobacteria Biosynthetic Diversity.</title>
        <authorList>
            <person name="Kalkreuter E."/>
            <person name="Kautsar S.A."/>
            <person name="Yang D."/>
            <person name="Bader C.D."/>
            <person name="Teijaro C.N."/>
            <person name="Fluegel L."/>
            <person name="Davis C.M."/>
            <person name="Simpson J.R."/>
            <person name="Lauterbach L."/>
            <person name="Steele A.D."/>
            <person name="Gui C."/>
            <person name="Meng S."/>
            <person name="Li G."/>
            <person name="Viehrig K."/>
            <person name="Ye F."/>
            <person name="Su P."/>
            <person name="Kiefer A.F."/>
            <person name="Nichols A."/>
            <person name="Cepeda A.J."/>
            <person name="Yan W."/>
            <person name="Fan B."/>
            <person name="Jiang Y."/>
            <person name="Adhikari A."/>
            <person name="Zheng C.-J."/>
            <person name="Schuster L."/>
            <person name="Cowan T.M."/>
            <person name="Smanski M.J."/>
            <person name="Chevrette M.G."/>
            <person name="De Carvalho L.P.S."/>
            <person name="Shen B."/>
        </authorList>
    </citation>
    <scope>NUCLEOTIDE SEQUENCE [LARGE SCALE GENOMIC DNA]</scope>
    <source>
        <strain evidence="2 3">NPDC000634</strain>
    </source>
</reference>
<accession>A0ABV1VYA6</accession>
<protein>
    <submittedName>
        <fullName evidence="2">Nuclear transport factor 2 family protein</fullName>
    </submittedName>
</protein>
<organism evidence="2 3">
    <name type="scientific">Streptomyces carpinensis</name>
    <dbReference type="NCBI Taxonomy" id="66369"/>
    <lineage>
        <taxon>Bacteria</taxon>
        <taxon>Bacillati</taxon>
        <taxon>Actinomycetota</taxon>
        <taxon>Actinomycetes</taxon>
        <taxon>Kitasatosporales</taxon>
        <taxon>Streptomycetaceae</taxon>
        <taxon>Streptomyces</taxon>
    </lineage>
</organism>
<evidence type="ECO:0000313" key="2">
    <source>
        <dbReference type="EMBL" id="MER6976443.1"/>
    </source>
</evidence>
<dbReference type="InterPro" id="IPR032710">
    <property type="entry name" value="NTF2-like_dom_sf"/>
</dbReference>
<dbReference type="InterPro" id="IPR037401">
    <property type="entry name" value="SnoaL-like"/>
</dbReference>
<gene>
    <name evidence="2" type="ORF">ABT317_05185</name>
</gene>
<comment type="caution">
    <text evidence="2">The sequence shown here is derived from an EMBL/GenBank/DDBJ whole genome shotgun (WGS) entry which is preliminary data.</text>
</comment>
<sequence>MGRDFFGPLHERFESLQAVGEEYFADDNGRVFALGHYRGVTKKGDSADVRFIHIWTVRDGKLVKLQQAADSLVLDQILNG</sequence>
<dbReference type="RefSeq" id="WP_086731360.1">
    <property type="nucleotide sequence ID" value="NZ_MUBM01000587.1"/>
</dbReference>
<dbReference type="EMBL" id="JBEPCU010000043">
    <property type="protein sequence ID" value="MER6976443.1"/>
    <property type="molecule type" value="Genomic_DNA"/>
</dbReference>
<evidence type="ECO:0000313" key="3">
    <source>
        <dbReference type="Proteomes" id="UP001458415"/>
    </source>
</evidence>
<feature type="domain" description="SnoaL-like" evidence="1">
    <location>
        <begin position="3"/>
        <end position="64"/>
    </location>
</feature>
<proteinExistence type="predicted"/>
<dbReference type="PANTHER" id="PTHR41252:SF1">
    <property type="entry name" value="BLR2505 PROTEIN"/>
    <property type="match status" value="1"/>
</dbReference>
<dbReference type="PANTHER" id="PTHR41252">
    <property type="entry name" value="BLR2505 PROTEIN"/>
    <property type="match status" value="1"/>
</dbReference>
<dbReference type="Proteomes" id="UP001458415">
    <property type="component" value="Unassembled WGS sequence"/>
</dbReference>
<evidence type="ECO:0000259" key="1">
    <source>
        <dbReference type="Pfam" id="PF12680"/>
    </source>
</evidence>
<dbReference type="Gene3D" id="3.10.450.50">
    <property type="match status" value="1"/>
</dbReference>
<dbReference type="Pfam" id="PF12680">
    <property type="entry name" value="SnoaL_2"/>
    <property type="match status" value="1"/>
</dbReference>
<name>A0ABV1VYA6_9ACTN</name>